<dbReference type="EMBL" id="BONJ01000037">
    <property type="protein sequence ID" value="GIG18053.1"/>
    <property type="molecule type" value="Genomic_DNA"/>
</dbReference>
<feature type="transmembrane region" description="Helical" evidence="1">
    <location>
        <begin position="321"/>
        <end position="342"/>
    </location>
</feature>
<gene>
    <name evidence="2" type="ORF">Cme02nite_63850</name>
</gene>
<reference evidence="2" key="1">
    <citation type="submission" date="2021-01" db="EMBL/GenBank/DDBJ databases">
        <title>Whole genome shotgun sequence of Catellatospora methionotrophica NBRC 14553.</title>
        <authorList>
            <person name="Komaki H."/>
            <person name="Tamura T."/>
        </authorList>
    </citation>
    <scope>NUCLEOTIDE SEQUENCE</scope>
    <source>
        <strain evidence="2">NBRC 14553</strain>
    </source>
</reference>
<name>A0A8J3LBU6_9ACTN</name>
<protein>
    <submittedName>
        <fullName evidence="2">Uncharacterized protein</fullName>
    </submittedName>
</protein>
<feature type="transmembrane region" description="Helical" evidence="1">
    <location>
        <begin position="272"/>
        <end position="290"/>
    </location>
</feature>
<keyword evidence="1" id="KW-1133">Transmembrane helix</keyword>
<accession>A0A8J3LBU6</accession>
<feature type="transmembrane region" description="Helical" evidence="1">
    <location>
        <begin position="237"/>
        <end position="260"/>
    </location>
</feature>
<dbReference type="AlphaFoldDB" id="A0A8J3LBU6"/>
<dbReference type="Proteomes" id="UP000660339">
    <property type="component" value="Unassembled WGS sequence"/>
</dbReference>
<keyword evidence="1" id="KW-0472">Membrane</keyword>
<evidence type="ECO:0000313" key="3">
    <source>
        <dbReference type="Proteomes" id="UP000660339"/>
    </source>
</evidence>
<keyword evidence="1" id="KW-0812">Transmembrane</keyword>
<keyword evidence="3" id="KW-1185">Reference proteome</keyword>
<comment type="caution">
    <text evidence="2">The sequence shown here is derived from an EMBL/GenBank/DDBJ whole genome shotgun (WGS) entry which is preliminary data.</text>
</comment>
<evidence type="ECO:0000256" key="1">
    <source>
        <dbReference type="SAM" id="Phobius"/>
    </source>
</evidence>
<feature type="transmembrane region" description="Helical" evidence="1">
    <location>
        <begin position="67"/>
        <end position="93"/>
    </location>
</feature>
<sequence>MAEQDRLERCYRRLLWAYPRYYRRERGLEMLTTLLDAARPGQDRPTRGDTVHLILSGLRFRLVPPGWAAKIATGVAALWFAVVLGSAGAYVAWLPSASSVDVSDPGLAALADGLVGRPAERVSFDSGEPLDFARGYTSTGLFWDLDRETLPGGKPVPSGQHRSYPTTFVPGGVMKGALPRLRADGWQVGPITRSPYCGCVVFWADRDGLLLRMQEARTVGLSSVVSVELFPVEPEGVTAAAVAGVVIGLLAAWPVLAALTRHCTRVSNRDRLLLLAFGLPALFACFANTLDNVMSMVPDTEGVLLAADLLYPLANQAVNPVAATVIAVGFAGCVAVVVRAAWRRRHATTSVMAARPAAAGR</sequence>
<dbReference type="RefSeq" id="WP_166385785.1">
    <property type="nucleotide sequence ID" value="NZ_BONJ01000037.1"/>
</dbReference>
<proteinExistence type="predicted"/>
<organism evidence="2 3">
    <name type="scientific">Catellatospora methionotrophica</name>
    <dbReference type="NCBI Taxonomy" id="121620"/>
    <lineage>
        <taxon>Bacteria</taxon>
        <taxon>Bacillati</taxon>
        <taxon>Actinomycetota</taxon>
        <taxon>Actinomycetes</taxon>
        <taxon>Micromonosporales</taxon>
        <taxon>Micromonosporaceae</taxon>
        <taxon>Catellatospora</taxon>
    </lineage>
</organism>
<evidence type="ECO:0000313" key="2">
    <source>
        <dbReference type="EMBL" id="GIG18053.1"/>
    </source>
</evidence>